<evidence type="ECO:0000259" key="4">
    <source>
        <dbReference type="Pfam" id="PF01464"/>
    </source>
</evidence>
<feature type="domain" description="Transglycosylase SLT" evidence="4">
    <location>
        <begin position="76"/>
        <end position="177"/>
    </location>
</feature>
<dbReference type="SUPFAM" id="SSF53955">
    <property type="entry name" value="Lysozyme-like"/>
    <property type="match status" value="1"/>
</dbReference>
<feature type="signal peptide" evidence="3">
    <location>
        <begin position="1"/>
        <end position="19"/>
    </location>
</feature>
<keyword evidence="3" id="KW-0732">Signal</keyword>
<dbReference type="Proteomes" id="UP000807825">
    <property type="component" value="Unassembled WGS sequence"/>
</dbReference>
<reference evidence="5" key="1">
    <citation type="submission" date="2020-07" db="EMBL/GenBank/DDBJ databases">
        <title>Huge and variable diversity of episymbiotic CPR bacteria and DPANN archaea in groundwater ecosystems.</title>
        <authorList>
            <person name="He C.Y."/>
            <person name="Keren R."/>
            <person name="Whittaker M."/>
            <person name="Farag I.F."/>
            <person name="Doudna J."/>
            <person name="Cate J.H.D."/>
            <person name="Banfield J.F."/>
        </authorList>
    </citation>
    <scope>NUCLEOTIDE SEQUENCE</scope>
    <source>
        <strain evidence="5">NC_groundwater_1664_Pr3_B-0.1um_52_9</strain>
    </source>
</reference>
<protein>
    <submittedName>
        <fullName evidence="5">Lytic transglycosylase domain-containing protein</fullName>
    </submittedName>
</protein>
<dbReference type="InterPro" id="IPR008258">
    <property type="entry name" value="Transglycosylase_SLT_dom_1"/>
</dbReference>
<dbReference type="CDD" id="cd00254">
    <property type="entry name" value="LT-like"/>
    <property type="match status" value="1"/>
</dbReference>
<sequence length="214" mass="23480">MIWRGAIFLALGTAITASADQGIIARPELSMPRVASVPSEVRRKVENHIKASELEKLNTVVLSLGGKTEHAKSLMEAGREFQIDPIFLASLTFVESSFRATAASNKGARGMMQLRPIVLEVLGVTDPWDPHENIMAGAAYLRHCFDRYAKYNNSTFLALAAYNIGPGGVEKLTRSDAADRFVRKVLQIYRRFSNQPVSGGPRNPQPRPASARVS</sequence>
<organism evidence="5 6">
    <name type="scientific">Desulfomonile tiedjei</name>
    <dbReference type="NCBI Taxonomy" id="2358"/>
    <lineage>
        <taxon>Bacteria</taxon>
        <taxon>Pseudomonadati</taxon>
        <taxon>Thermodesulfobacteriota</taxon>
        <taxon>Desulfomonilia</taxon>
        <taxon>Desulfomonilales</taxon>
        <taxon>Desulfomonilaceae</taxon>
        <taxon>Desulfomonile</taxon>
    </lineage>
</organism>
<proteinExistence type="inferred from homology"/>
<comment type="similarity">
    <text evidence="1">Belongs to the transglycosylase Slt family.</text>
</comment>
<evidence type="ECO:0000256" key="3">
    <source>
        <dbReference type="SAM" id="SignalP"/>
    </source>
</evidence>
<dbReference type="Pfam" id="PF01464">
    <property type="entry name" value="SLT"/>
    <property type="match status" value="1"/>
</dbReference>
<evidence type="ECO:0000256" key="1">
    <source>
        <dbReference type="ARBA" id="ARBA00007734"/>
    </source>
</evidence>
<dbReference type="Gene3D" id="1.10.530.10">
    <property type="match status" value="1"/>
</dbReference>
<accession>A0A9D6V0S8</accession>
<dbReference type="AlphaFoldDB" id="A0A9D6V0S8"/>
<dbReference type="PANTHER" id="PTHR37423">
    <property type="entry name" value="SOLUBLE LYTIC MUREIN TRANSGLYCOSYLASE-RELATED"/>
    <property type="match status" value="1"/>
</dbReference>
<dbReference type="EMBL" id="JACRDE010000199">
    <property type="protein sequence ID" value="MBI5249272.1"/>
    <property type="molecule type" value="Genomic_DNA"/>
</dbReference>
<gene>
    <name evidence="5" type="ORF">HY912_07240</name>
</gene>
<evidence type="ECO:0000256" key="2">
    <source>
        <dbReference type="SAM" id="MobiDB-lite"/>
    </source>
</evidence>
<feature type="region of interest" description="Disordered" evidence="2">
    <location>
        <begin position="194"/>
        <end position="214"/>
    </location>
</feature>
<dbReference type="PANTHER" id="PTHR37423:SF2">
    <property type="entry name" value="MEMBRANE-BOUND LYTIC MUREIN TRANSGLYCOSYLASE C"/>
    <property type="match status" value="1"/>
</dbReference>
<evidence type="ECO:0000313" key="6">
    <source>
        <dbReference type="Proteomes" id="UP000807825"/>
    </source>
</evidence>
<comment type="caution">
    <text evidence="5">The sequence shown here is derived from an EMBL/GenBank/DDBJ whole genome shotgun (WGS) entry which is preliminary data.</text>
</comment>
<feature type="chain" id="PRO_5039643741" evidence="3">
    <location>
        <begin position="20"/>
        <end position="214"/>
    </location>
</feature>
<dbReference type="InterPro" id="IPR023346">
    <property type="entry name" value="Lysozyme-like_dom_sf"/>
</dbReference>
<name>A0A9D6V0S8_9BACT</name>
<evidence type="ECO:0000313" key="5">
    <source>
        <dbReference type="EMBL" id="MBI5249272.1"/>
    </source>
</evidence>